<organism evidence="2 3">
    <name type="scientific">Leptotrichia trevisanii</name>
    <dbReference type="NCBI Taxonomy" id="109328"/>
    <lineage>
        <taxon>Bacteria</taxon>
        <taxon>Fusobacteriati</taxon>
        <taxon>Fusobacteriota</taxon>
        <taxon>Fusobacteriia</taxon>
        <taxon>Fusobacteriales</taxon>
        <taxon>Leptotrichiaceae</taxon>
        <taxon>Leptotrichia</taxon>
    </lineage>
</organism>
<gene>
    <name evidence="2" type="ORF">JMUB3870_2549</name>
</gene>
<dbReference type="Proteomes" id="UP000422644">
    <property type="component" value="Chromosome"/>
</dbReference>
<dbReference type="OrthoDB" id="81800at2"/>
<accession>A0A510K432</accession>
<sequence length="226" mass="26000">MRKMLFLIMLVIAGNSFTAPTSRSSKNTGMVSQVSESEKREFERAIKNDVEQPINDSIKAELSKSEELKKIAYESLFNEDYNISESLKKEMAQKFLKTLIDLSLKGLDLKIVVKKVNRISENEVEILYDTKAKNTENILSISGKEDILGERVLKRMGYSMNKMESILKNKGNDEIKRKFYNITMEEMAKIINQNIHELKDEQVLVEDIPATLKKVNGKWQVQDTDN</sequence>
<evidence type="ECO:0008006" key="4">
    <source>
        <dbReference type="Google" id="ProtNLM"/>
    </source>
</evidence>
<reference evidence="2 3" key="1">
    <citation type="submission" date="2019-07" db="EMBL/GenBank/DDBJ databases">
        <title>Complete Genome Sequence of Leptotrichia trevisanii Strain JMUB3870.</title>
        <authorList>
            <person name="Watanabe S."/>
            <person name="Cui L."/>
        </authorList>
    </citation>
    <scope>NUCLEOTIDE SEQUENCE [LARGE SCALE GENOMIC DNA]</scope>
    <source>
        <strain evidence="2 3">JMUB3870</strain>
    </source>
</reference>
<protein>
    <recommendedName>
        <fullName evidence="4">DUF4878 domain-containing protein</fullName>
    </recommendedName>
</protein>
<dbReference type="EMBL" id="AP019831">
    <property type="protein sequence ID" value="BBM46399.1"/>
    <property type="molecule type" value="Genomic_DNA"/>
</dbReference>
<evidence type="ECO:0000256" key="1">
    <source>
        <dbReference type="SAM" id="SignalP"/>
    </source>
</evidence>
<dbReference type="AlphaFoldDB" id="A0A510K432"/>
<evidence type="ECO:0000313" key="2">
    <source>
        <dbReference type="EMBL" id="BBM46399.1"/>
    </source>
</evidence>
<dbReference type="RefSeq" id="WP_155283205.1">
    <property type="nucleotide sequence ID" value="NZ_AP019831.1"/>
</dbReference>
<feature type="chain" id="PRO_5021781531" description="DUF4878 domain-containing protein" evidence="1">
    <location>
        <begin position="19"/>
        <end position="226"/>
    </location>
</feature>
<feature type="signal peptide" evidence="1">
    <location>
        <begin position="1"/>
        <end position="18"/>
    </location>
</feature>
<keyword evidence="3" id="KW-1185">Reference proteome</keyword>
<name>A0A510K432_9FUSO</name>
<keyword evidence="1" id="KW-0732">Signal</keyword>
<evidence type="ECO:0000313" key="3">
    <source>
        <dbReference type="Proteomes" id="UP000422644"/>
    </source>
</evidence>
<proteinExistence type="predicted"/>